<proteinExistence type="inferred from homology"/>
<evidence type="ECO:0000256" key="7">
    <source>
        <dbReference type="ARBA" id="ARBA00030302"/>
    </source>
</evidence>
<evidence type="ECO:0000256" key="1">
    <source>
        <dbReference type="ARBA" id="ARBA00004780"/>
    </source>
</evidence>
<dbReference type="CDD" id="cd20298">
    <property type="entry name" value="cupin_UAH"/>
    <property type="match status" value="1"/>
</dbReference>
<evidence type="ECO:0000256" key="4">
    <source>
        <dbReference type="ARBA" id="ARBA00019751"/>
    </source>
</evidence>
<protein>
    <recommendedName>
        <fullName evidence="4">Ureidoglycolate lyase</fullName>
        <ecNumber evidence="3">4.3.2.3</ecNumber>
    </recommendedName>
    <alternativeName>
        <fullName evidence="7">Ureidoglycolatase</fullName>
    </alternativeName>
</protein>
<sequence length="210" mass="23358">MVLKTYQIDEASFGTIKAEPLTPESFADFGGIISPDHQVSCNSNQQAANYGTATKILKVAPIINNYSNAPSHLPATANWNIFRCSPPNHLIEYGKEKRENIYRSKVLERHPFSTQAFVPIGKDKSCIGYLVIVAKSLEEDEQKLPDLSTMKAFLCKGNQAVTYGVGTWHAPMIALEDTLDFGVLIHENGVQDEDCQECYLEPCIKIEFSL</sequence>
<dbReference type="OrthoDB" id="10266039at2759"/>
<name>A0A1E4U1I7_PACTA</name>
<evidence type="ECO:0000313" key="11">
    <source>
        <dbReference type="EMBL" id="ODV97852.1"/>
    </source>
</evidence>
<comment type="catalytic activity">
    <reaction evidence="8">
        <text>(S)-ureidoglycolate = urea + glyoxylate</text>
        <dbReference type="Rhea" id="RHEA:11304"/>
        <dbReference type="ChEBI" id="CHEBI:16199"/>
        <dbReference type="ChEBI" id="CHEBI:36655"/>
        <dbReference type="ChEBI" id="CHEBI:57296"/>
        <dbReference type="EC" id="4.3.2.3"/>
    </reaction>
</comment>
<evidence type="ECO:0000256" key="9">
    <source>
        <dbReference type="ARBA" id="ARBA00055977"/>
    </source>
</evidence>
<evidence type="ECO:0000256" key="5">
    <source>
        <dbReference type="ARBA" id="ARBA00022631"/>
    </source>
</evidence>
<comment type="function">
    <text evidence="9">Catalyzes the catabolism of the allantoin degradation intermediate (S)-ureidoglycolate, generating urea and glyoxylate. Involved in the utilization of allantoin as secondary nitrogen source when primary sources are limiting.</text>
</comment>
<dbReference type="PANTHER" id="PTHR21221:SF1">
    <property type="entry name" value="UREIDOGLYCOLATE LYASE"/>
    <property type="match status" value="1"/>
</dbReference>
<dbReference type="InterPro" id="IPR024060">
    <property type="entry name" value="Ureidoglycolate_lyase_dom_sf"/>
</dbReference>
<dbReference type="InterPro" id="IPR007247">
    <property type="entry name" value="Ureidogly_lyase"/>
</dbReference>
<accession>A0A1E4U1I7</accession>
<dbReference type="Gene3D" id="2.60.120.480">
    <property type="entry name" value="Ureidoglycolate hydrolase"/>
    <property type="match status" value="1"/>
</dbReference>
<dbReference type="Proteomes" id="UP000094236">
    <property type="component" value="Unassembled WGS sequence"/>
</dbReference>
<dbReference type="PANTHER" id="PTHR21221">
    <property type="entry name" value="UREIDOGLYCOLATE HYDROLASE"/>
    <property type="match status" value="1"/>
</dbReference>
<dbReference type="InterPro" id="IPR047233">
    <property type="entry name" value="UAH_cupin"/>
</dbReference>
<keyword evidence="5" id="KW-0659">Purine metabolism</keyword>
<organism evidence="11 12">
    <name type="scientific">Pachysolen tannophilus NRRL Y-2460</name>
    <dbReference type="NCBI Taxonomy" id="669874"/>
    <lineage>
        <taxon>Eukaryota</taxon>
        <taxon>Fungi</taxon>
        <taxon>Dikarya</taxon>
        <taxon>Ascomycota</taxon>
        <taxon>Saccharomycotina</taxon>
        <taxon>Pichiomycetes</taxon>
        <taxon>Pachysolenaceae</taxon>
        <taxon>Pachysolen</taxon>
    </lineage>
</organism>
<evidence type="ECO:0000256" key="2">
    <source>
        <dbReference type="ARBA" id="ARBA00011738"/>
    </source>
</evidence>
<evidence type="ECO:0000313" key="12">
    <source>
        <dbReference type="Proteomes" id="UP000094236"/>
    </source>
</evidence>
<dbReference type="SUPFAM" id="SSF51182">
    <property type="entry name" value="RmlC-like cupins"/>
    <property type="match status" value="1"/>
</dbReference>
<dbReference type="GO" id="GO:0004848">
    <property type="term" value="F:ureidoglycolate hydrolase activity"/>
    <property type="evidence" value="ECO:0007669"/>
    <property type="project" value="InterPro"/>
</dbReference>
<dbReference type="Pfam" id="PF04115">
    <property type="entry name" value="Ureidogly_lyase"/>
    <property type="match status" value="1"/>
</dbReference>
<comment type="subunit">
    <text evidence="2">Homodimer.</text>
</comment>
<evidence type="ECO:0000256" key="3">
    <source>
        <dbReference type="ARBA" id="ARBA00012341"/>
    </source>
</evidence>
<comment type="pathway">
    <text evidence="1">Nitrogen metabolism; (S)-allantoin degradation.</text>
</comment>
<dbReference type="STRING" id="669874.A0A1E4U1I7"/>
<keyword evidence="12" id="KW-1185">Reference proteome</keyword>
<gene>
    <name evidence="11" type="ORF">PACTADRAFT_47700</name>
</gene>
<dbReference type="GO" id="GO:0050385">
    <property type="term" value="F:ureidoglycolate lyase activity"/>
    <property type="evidence" value="ECO:0007669"/>
    <property type="project" value="UniProtKB-EC"/>
</dbReference>
<dbReference type="EC" id="4.3.2.3" evidence="3"/>
<evidence type="ECO:0000256" key="6">
    <source>
        <dbReference type="ARBA" id="ARBA00023239"/>
    </source>
</evidence>
<dbReference type="GO" id="GO:0006144">
    <property type="term" value="P:purine nucleobase metabolic process"/>
    <property type="evidence" value="ECO:0007669"/>
    <property type="project" value="UniProtKB-KW"/>
</dbReference>
<comment type="similarity">
    <text evidence="10">Belongs to the ureidoglycolate lyase family.</text>
</comment>
<reference evidence="12" key="1">
    <citation type="submission" date="2016-05" db="EMBL/GenBank/DDBJ databases">
        <title>Comparative genomics of biotechnologically important yeasts.</title>
        <authorList>
            <consortium name="DOE Joint Genome Institute"/>
            <person name="Riley R."/>
            <person name="Haridas S."/>
            <person name="Wolfe K.H."/>
            <person name="Lopes M.R."/>
            <person name="Hittinger C.T."/>
            <person name="Goker M."/>
            <person name="Salamov A."/>
            <person name="Wisecaver J."/>
            <person name="Long T.M."/>
            <person name="Aerts A.L."/>
            <person name="Barry K."/>
            <person name="Choi C."/>
            <person name="Clum A."/>
            <person name="Coughlan A.Y."/>
            <person name="Deshpande S."/>
            <person name="Douglass A.P."/>
            <person name="Hanson S.J."/>
            <person name="Klenk H.-P."/>
            <person name="Labutti K."/>
            <person name="Lapidus A."/>
            <person name="Lindquist E."/>
            <person name="Lipzen A."/>
            <person name="Meier-Kolthoff J.P."/>
            <person name="Ohm R.A."/>
            <person name="Otillar R.P."/>
            <person name="Pangilinan J."/>
            <person name="Peng Y."/>
            <person name="Rokas A."/>
            <person name="Rosa C.A."/>
            <person name="Scheuner C."/>
            <person name="Sibirny A.A."/>
            <person name="Slot J.C."/>
            <person name="Stielow J.B."/>
            <person name="Sun H."/>
            <person name="Kurtzman C.P."/>
            <person name="Blackwell M."/>
            <person name="Grigoriev I.V."/>
            <person name="Jeffries T.W."/>
        </authorList>
    </citation>
    <scope>NUCLEOTIDE SEQUENCE [LARGE SCALE GENOMIC DNA]</scope>
    <source>
        <strain evidence="12">NRRL Y-2460</strain>
    </source>
</reference>
<dbReference type="AlphaFoldDB" id="A0A1E4U1I7"/>
<dbReference type="GO" id="GO:0000256">
    <property type="term" value="P:allantoin catabolic process"/>
    <property type="evidence" value="ECO:0007669"/>
    <property type="project" value="InterPro"/>
</dbReference>
<dbReference type="InterPro" id="IPR011051">
    <property type="entry name" value="RmlC_Cupin_sf"/>
</dbReference>
<dbReference type="FunFam" id="2.60.120.480:FF:000003">
    <property type="entry name" value="Ureidoglycolate hydrolase"/>
    <property type="match status" value="1"/>
</dbReference>
<dbReference type="EMBL" id="KV454011">
    <property type="protein sequence ID" value="ODV97852.1"/>
    <property type="molecule type" value="Genomic_DNA"/>
</dbReference>
<evidence type="ECO:0000256" key="10">
    <source>
        <dbReference type="ARBA" id="ARBA00061337"/>
    </source>
</evidence>
<evidence type="ECO:0000256" key="8">
    <source>
        <dbReference type="ARBA" id="ARBA00047684"/>
    </source>
</evidence>
<keyword evidence="6" id="KW-0456">Lyase</keyword>